<reference evidence="7" key="1">
    <citation type="submission" date="2022-02" db="EMBL/GenBank/DDBJ databases">
        <title>Draft Genome Sequence of Bacillus vallismortis Strain BL01, Isolated from Artemisia lerchiana Web. Roots.</title>
        <authorList>
            <person name="Chebotar V.K."/>
            <person name="Gancheva M.S."/>
            <person name="Chizhevskaya E.P."/>
            <person name="Komarova O.V."/>
            <person name="Baganova M.E."/>
            <person name="Zaplatkin A.N."/>
            <person name="Pishchik V.N."/>
        </authorList>
    </citation>
    <scope>NUCLEOTIDE SEQUENCE</scope>
    <source>
        <strain evidence="7">BL01</strain>
    </source>
</reference>
<dbReference type="SUPFAM" id="SSF48452">
    <property type="entry name" value="TPR-like"/>
    <property type="match status" value="1"/>
</dbReference>
<gene>
    <name evidence="7" type="ORF">MKF32_20320</name>
</gene>
<comment type="similarity">
    <text evidence="5">Belongs to the Rap family.</text>
</comment>
<dbReference type="SMART" id="SM00028">
    <property type="entry name" value="TPR"/>
    <property type="match status" value="3"/>
</dbReference>
<sequence>MQQVSLNEDTIPYDIVTKKLNEWYTAIKNNLDREAERLKDEVEELMGNMEKNPDVILYHQLLDFRHELMLSYLKSRNEEELKAAYESLKEHQGQLKGMLDYYFFFFMGMYDFRRKELVSAISAYRRAEKSLEYVDDEIEHAEFFYKMAEIYYYMKQTYFSLNYVKRAMRIYQKYNNYADRVLRCNYIIAGNLIDSLDYEGALAKFKDTLQISYSIRSEMHVYTSRLNMGICYNHMEEYEKAYDCLIEAYKYFDKVNHACVEKTLFNLAHVQARKGDLKSAKSFYEKGYEVATDRNNSEYIVKLDLLKALYLTDKCYNLIDDSFSYFVSHKMYGDIEEFGFEVAEVFQKKGDTTRSAKYYKEVILAKNQIQKGEMISETQINSLINDSHTGLEHSRIE</sequence>
<keyword evidence="2" id="KW-0963">Cytoplasm</keyword>
<dbReference type="RefSeq" id="WP_253268742.1">
    <property type="nucleotide sequence ID" value="NZ_CP092751.1"/>
</dbReference>
<name>A0ABY4XZ20_BACVA</name>
<proteinExistence type="inferred from homology"/>
<evidence type="ECO:0000313" key="7">
    <source>
        <dbReference type="EMBL" id="USP95499.1"/>
    </source>
</evidence>
<keyword evidence="8" id="KW-1185">Reference proteome</keyword>
<evidence type="ECO:0000256" key="4">
    <source>
        <dbReference type="ARBA" id="ARBA00022803"/>
    </source>
</evidence>
<organism evidence="7 8">
    <name type="scientific">Bacillus vallismortis</name>
    <dbReference type="NCBI Taxonomy" id="72361"/>
    <lineage>
        <taxon>Bacteria</taxon>
        <taxon>Bacillati</taxon>
        <taxon>Bacillota</taxon>
        <taxon>Bacilli</taxon>
        <taxon>Bacillales</taxon>
        <taxon>Bacillaceae</taxon>
        <taxon>Bacillus</taxon>
    </lineage>
</organism>
<evidence type="ECO:0000256" key="3">
    <source>
        <dbReference type="ARBA" id="ARBA00022737"/>
    </source>
</evidence>
<dbReference type="PANTHER" id="PTHR46630">
    <property type="entry name" value="TETRATRICOPEPTIDE REPEAT PROTEIN 29"/>
    <property type="match status" value="1"/>
</dbReference>
<dbReference type="Pfam" id="PF18801">
    <property type="entry name" value="RapH_N"/>
    <property type="match status" value="1"/>
</dbReference>
<comment type="subcellular location">
    <subcellularLocation>
        <location evidence="1">Cytoplasm</location>
    </subcellularLocation>
</comment>
<dbReference type="Pfam" id="PF13424">
    <property type="entry name" value="TPR_12"/>
    <property type="match status" value="1"/>
</dbReference>
<dbReference type="PANTHER" id="PTHR46630:SF1">
    <property type="entry name" value="TETRATRICOPEPTIDE REPEAT PROTEIN 29"/>
    <property type="match status" value="1"/>
</dbReference>
<dbReference type="Proteomes" id="UP001057348">
    <property type="component" value="Chromosome"/>
</dbReference>
<dbReference type="EMBL" id="CP092751">
    <property type="protein sequence ID" value="USP95499.1"/>
    <property type="molecule type" value="Genomic_DNA"/>
</dbReference>
<evidence type="ECO:0000256" key="2">
    <source>
        <dbReference type="ARBA" id="ARBA00022490"/>
    </source>
</evidence>
<evidence type="ECO:0000256" key="6">
    <source>
        <dbReference type="SAM" id="Coils"/>
    </source>
</evidence>
<protein>
    <submittedName>
        <fullName evidence="7">Tetratricopeptide repeat protein</fullName>
    </submittedName>
</protein>
<accession>A0ABY4XZ20</accession>
<evidence type="ECO:0000313" key="8">
    <source>
        <dbReference type="Proteomes" id="UP001057348"/>
    </source>
</evidence>
<dbReference type="Gene3D" id="1.25.40.10">
    <property type="entry name" value="Tetratricopeptide repeat domain"/>
    <property type="match status" value="2"/>
</dbReference>
<evidence type="ECO:0000256" key="5">
    <source>
        <dbReference type="ARBA" id="ARBA00038253"/>
    </source>
</evidence>
<evidence type="ECO:0000256" key="1">
    <source>
        <dbReference type="ARBA" id="ARBA00004496"/>
    </source>
</evidence>
<keyword evidence="6" id="KW-0175">Coiled coil</keyword>
<dbReference type="InterPro" id="IPR051476">
    <property type="entry name" value="Bac_ResReg_Asp_Phosphatase"/>
</dbReference>
<dbReference type="InterPro" id="IPR011990">
    <property type="entry name" value="TPR-like_helical_dom_sf"/>
</dbReference>
<feature type="coiled-coil region" evidence="6">
    <location>
        <begin position="21"/>
        <end position="94"/>
    </location>
</feature>
<dbReference type="InterPro" id="IPR019734">
    <property type="entry name" value="TPR_rpt"/>
</dbReference>
<keyword evidence="3" id="KW-0677">Repeat</keyword>
<keyword evidence="4" id="KW-0802">TPR repeat</keyword>